<dbReference type="EMBL" id="BPVZ01000084">
    <property type="protein sequence ID" value="GKV29728.1"/>
    <property type="molecule type" value="Genomic_DNA"/>
</dbReference>
<organism evidence="1 2">
    <name type="scientific">Rubroshorea leprosula</name>
    <dbReference type="NCBI Taxonomy" id="152421"/>
    <lineage>
        <taxon>Eukaryota</taxon>
        <taxon>Viridiplantae</taxon>
        <taxon>Streptophyta</taxon>
        <taxon>Embryophyta</taxon>
        <taxon>Tracheophyta</taxon>
        <taxon>Spermatophyta</taxon>
        <taxon>Magnoliopsida</taxon>
        <taxon>eudicotyledons</taxon>
        <taxon>Gunneridae</taxon>
        <taxon>Pentapetalae</taxon>
        <taxon>rosids</taxon>
        <taxon>malvids</taxon>
        <taxon>Malvales</taxon>
        <taxon>Dipterocarpaceae</taxon>
        <taxon>Rubroshorea</taxon>
    </lineage>
</organism>
<dbReference type="Proteomes" id="UP001054252">
    <property type="component" value="Unassembled WGS sequence"/>
</dbReference>
<keyword evidence="2" id="KW-1185">Reference proteome</keyword>
<gene>
    <name evidence="1" type="ORF">SLEP1_g38630</name>
</gene>
<sequence length="157" mass="18227">MMCLNSETEEFKNWWKKNATALHAIQVSCGREILAQIIFTDHDHKETIRSARIAWKQLKKCLNQKLEFYEANQYQSMNHESGMDDNGRTRSVSLPRVVNIERTHSVSLLKAIQRGDVDAVRHSFYQHRHAKNGRVLEIGCTALHVATISGQERLWRI</sequence>
<proteinExistence type="predicted"/>
<protein>
    <submittedName>
        <fullName evidence="1">Uncharacterized protein</fullName>
    </submittedName>
</protein>
<dbReference type="AlphaFoldDB" id="A0AAV5KXM2"/>
<evidence type="ECO:0000313" key="1">
    <source>
        <dbReference type="EMBL" id="GKV29728.1"/>
    </source>
</evidence>
<accession>A0AAV5KXM2</accession>
<comment type="caution">
    <text evidence="1">The sequence shown here is derived from an EMBL/GenBank/DDBJ whole genome shotgun (WGS) entry which is preliminary data.</text>
</comment>
<evidence type="ECO:0000313" key="2">
    <source>
        <dbReference type="Proteomes" id="UP001054252"/>
    </source>
</evidence>
<reference evidence="1 2" key="1">
    <citation type="journal article" date="2021" name="Commun. Biol.">
        <title>The genome of Shorea leprosula (Dipterocarpaceae) highlights the ecological relevance of drought in aseasonal tropical rainforests.</title>
        <authorList>
            <person name="Ng K.K.S."/>
            <person name="Kobayashi M.J."/>
            <person name="Fawcett J.A."/>
            <person name="Hatakeyama M."/>
            <person name="Paape T."/>
            <person name="Ng C.H."/>
            <person name="Ang C.C."/>
            <person name="Tnah L.H."/>
            <person name="Lee C.T."/>
            <person name="Nishiyama T."/>
            <person name="Sese J."/>
            <person name="O'Brien M.J."/>
            <person name="Copetti D."/>
            <person name="Mohd Noor M.I."/>
            <person name="Ong R.C."/>
            <person name="Putra M."/>
            <person name="Sireger I.Z."/>
            <person name="Indrioko S."/>
            <person name="Kosugi Y."/>
            <person name="Izuno A."/>
            <person name="Isagi Y."/>
            <person name="Lee S.L."/>
            <person name="Shimizu K.K."/>
        </authorList>
    </citation>
    <scope>NUCLEOTIDE SEQUENCE [LARGE SCALE GENOMIC DNA]</scope>
    <source>
        <strain evidence="1">214</strain>
    </source>
</reference>
<name>A0AAV5KXM2_9ROSI</name>